<protein>
    <submittedName>
        <fullName evidence="9">Uncharacterized protein YebE, UPF0316 family</fullName>
    </submittedName>
</protein>
<dbReference type="GO" id="GO:0005886">
    <property type="term" value="C:plasma membrane"/>
    <property type="evidence" value="ECO:0007669"/>
    <property type="project" value="UniProtKB-SubCell"/>
</dbReference>
<dbReference type="OrthoDB" id="48231at2"/>
<evidence type="ECO:0000259" key="8">
    <source>
        <dbReference type="Pfam" id="PF18955"/>
    </source>
</evidence>
<evidence type="ECO:0000256" key="2">
    <source>
        <dbReference type="ARBA" id="ARBA00022475"/>
    </source>
</evidence>
<keyword evidence="10" id="KW-1185">Reference proteome</keyword>
<feature type="transmembrane region" description="Helical" evidence="6">
    <location>
        <begin position="43"/>
        <end position="61"/>
    </location>
</feature>
<dbReference type="Pfam" id="PF18955">
    <property type="entry name" value="DUF5698"/>
    <property type="match status" value="1"/>
</dbReference>
<accession>A0A1I0N5L4</accession>
<dbReference type="Pfam" id="PF10035">
    <property type="entry name" value="DUF2179"/>
    <property type="match status" value="1"/>
</dbReference>
<evidence type="ECO:0000256" key="6">
    <source>
        <dbReference type="SAM" id="Phobius"/>
    </source>
</evidence>
<feature type="domain" description="DUF2179" evidence="7">
    <location>
        <begin position="121"/>
        <end position="172"/>
    </location>
</feature>
<dbReference type="EMBL" id="FOJI01000002">
    <property type="protein sequence ID" value="SEV96113.1"/>
    <property type="molecule type" value="Genomic_DNA"/>
</dbReference>
<dbReference type="AlphaFoldDB" id="A0A1I0N5L4"/>
<feature type="transmembrane region" description="Helical" evidence="6">
    <location>
        <begin position="12"/>
        <end position="31"/>
    </location>
</feature>
<evidence type="ECO:0000259" key="7">
    <source>
        <dbReference type="Pfam" id="PF10035"/>
    </source>
</evidence>
<evidence type="ECO:0000313" key="9">
    <source>
        <dbReference type="EMBL" id="SEV96113.1"/>
    </source>
</evidence>
<dbReference type="InterPro" id="IPR022930">
    <property type="entry name" value="UPF0316"/>
</dbReference>
<dbReference type="PANTHER" id="PTHR40060:SF1">
    <property type="entry name" value="UPF0316 PROTEIN YEBE"/>
    <property type="match status" value="1"/>
</dbReference>
<comment type="subcellular location">
    <subcellularLocation>
        <location evidence="1">Cell membrane</location>
        <topology evidence="1">Multi-pass membrane protein</topology>
    </subcellularLocation>
</comment>
<sequence length="177" mass="19893">MEFLQGSSIWIYLFIFFGKILEVAVSTIRLVLINRGERIKGSLIAILEMLLWLFITGTVLTGFQKDIFKVIIFAIAFAVGNYVGSWMEDRLAFGLCSIQVIVPECSGSQELAVKLRKNNFAVTTIKGKGKDGLRDIMFLHIKRKRISQAVDIIKTNLENAVIVVNDSKIIHGGFLRK</sequence>
<organism evidence="9 10">
    <name type="scientific">[Clostridium] fimetarium</name>
    <dbReference type="NCBI Taxonomy" id="99656"/>
    <lineage>
        <taxon>Bacteria</taxon>
        <taxon>Bacillati</taxon>
        <taxon>Bacillota</taxon>
        <taxon>Clostridia</taxon>
        <taxon>Lachnospirales</taxon>
        <taxon>Lachnospiraceae</taxon>
    </lineage>
</organism>
<proteinExistence type="predicted"/>
<evidence type="ECO:0000313" key="10">
    <source>
        <dbReference type="Proteomes" id="UP000199701"/>
    </source>
</evidence>
<dbReference type="Proteomes" id="UP000199701">
    <property type="component" value="Unassembled WGS sequence"/>
</dbReference>
<gene>
    <name evidence="9" type="ORF">SAMN05421659_102381</name>
</gene>
<keyword evidence="2" id="KW-1003">Cell membrane</keyword>
<dbReference type="InterPro" id="IPR019264">
    <property type="entry name" value="DUF2179"/>
</dbReference>
<feature type="transmembrane region" description="Helical" evidence="6">
    <location>
        <begin position="67"/>
        <end position="84"/>
    </location>
</feature>
<evidence type="ECO:0000256" key="1">
    <source>
        <dbReference type="ARBA" id="ARBA00004651"/>
    </source>
</evidence>
<dbReference type="STRING" id="99656.SAMN05421659_102381"/>
<dbReference type="PANTHER" id="PTHR40060">
    <property type="entry name" value="UPF0316 PROTEIN YEBE"/>
    <property type="match status" value="1"/>
</dbReference>
<dbReference type="RefSeq" id="WP_092450891.1">
    <property type="nucleotide sequence ID" value="NZ_FOJI01000002.1"/>
</dbReference>
<keyword evidence="4 6" id="KW-1133">Transmembrane helix</keyword>
<keyword evidence="3 6" id="KW-0812">Transmembrane</keyword>
<dbReference type="InterPro" id="IPR044035">
    <property type="entry name" value="DUF5698"/>
</dbReference>
<reference evidence="9 10" key="1">
    <citation type="submission" date="2016-10" db="EMBL/GenBank/DDBJ databases">
        <authorList>
            <person name="de Groot N.N."/>
        </authorList>
    </citation>
    <scope>NUCLEOTIDE SEQUENCE [LARGE SCALE GENOMIC DNA]</scope>
    <source>
        <strain evidence="9 10">DSM 9179</strain>
    </source>
</reference>
<keyword evidence="5 6" id="KW-0472">Membrane</keyword>
<evidence type="ECO:0000256" key="5">
    <source>
        <dbReference type="ARBA" id="ARBA00023136"/>
    </source>
</evidence>
<dbReference type="CDD" id="cd16381">
    <property type="entry name" value="YitT_C_like_1"/>
    <property type="match status" value="1"/>
</dbReference>
<evidence type="ECO:0000256" key="3">
    <source>
        <dbReference type="ARBA" id="ARBA00022692"/>
    </source>
</evidence>
<name>A0A1I0N5L4_9FIRM</name>
<evidence type="ECO:0000256" key="4">
    <source>
        <dbReference type="ARBA" id="ARBA00022989"/>
    </source>
</evidence>
<feature type="domain" description="DUF5698" evidence="8">
    <location>
        <begin position="27"/>
        <end position="84"/>
    </location>
</feature>